<evidence type="ECO:0000313" key="7">
    <source>
        <dbReference type="EMBL" id="PNY80665.1"/>
    </source>
</evidence>
<dbReference type="PRINTS" id="PR00455">
    <property type="entry name" value="HTHTETR"/>
</dbReference>
<dbReference type="PANTHER" id="PTHR30055">
    <property type="entry name" value="HTH-TYPE TRANSCRIPTIONAL REGULATOR RUTR"/>
    <property type="match status" value="1"/>
</dbReference>
<dbReference type="InterPro" id="IPR009057">
    <property type="entry name" value="Homeodomain-like_sf"/>
</dbReference>
<dbReference type="InterPro" id="IPR036271">
    <property type="entry name" value="Tet_transcr_reg_TetR-rel_C_sf"/>
</dbReference>
<keyword evidence="8" id="KW-1185">Reference proteome</keyword>
<feature type="DNA-binding region" description="H-T-H motif" evidence="4">
    <location>
        <begin position="145"/>
        <end position="164"/>
    </location>
</feature>
<dbReference type="PROSITE" id="PS50977">
    <property type="entry name" value="HTH_TETR_2"/>
    <property type="match status" value="1"/>
</dbReference>
<evidence type="ECO:0000256" key="3">
    <source>
        <dbReference type="ARBA" id="ARBA00023163"/>
    </source>
</evidence>
<dbReference type="EMBL" id="PPPD01000001">
    <property type="protein sequence ID" value="PNY80665.1"/>
    <property type="molecule type" value="Genomic_DNA"/>
</dbReference>
<dbReference type="Proteomes" id="UP000236379">
    <property type="component" value="Unassembled WGS sequence"/>
</dbReference>
<dbReference type="PANTHER" id="PTHR30055:SF238">
    <property type="entry name" value="MYCOFACTOCIN BIOSYNTHESIS TRANSCRIPTIONAL REGULATOR MFTR-RELATED"/>
    <property type="match status" value="1"/>
</dbReference>
<keyword evidence="3" id="KW-0804">Transcription</keyword>
<dbReference type="Gene3D" id="1.10.357.10">
    <property type="entry name" value="Tetracycline Repressor, domain 2"/>
    <property type="match status" value="1"/>
</dbReference>
<dbReference type="SUPFAM" id="SSF48498">
    <property type="entry name" value="Tetracyclin repressor-like, C-terminal domain"/>
    <property type="match status" value="1"/>
</dbReference>
<evidence type="ECO:0000256" key="5">
    <source>
        <dbReference type="SAM" id="MobiDB-lite"/>
    </source>
</evidence>
<evidence type="ECO:0000256" key="2">
    <source>
        <dbReference type="ARBA" id="ARBA00023125"/>
    </source>
</evidence>
<evidence type="ECO:0000256" key="1">
    <source>
        <dbReference type="ARBA" id="ARBA00023015"/>
    </source>
</evidence>
<dbReference type="GO" id="GO:0003700">
    <property type="term" value="F:DNA-binding transcription factor activity"/>
    <property type="evidence" value="ECO:0007669"/>
    <property type="project" value="TreeGrafter"/>
</dbReference>
<accession>A0A2K3UVV1</accession>
<keyword evidence="2 4" id="KW-0238">DNA-binding</keyword>
<dbReference type="SUPFAM" id="SSF46689">
    <property type="entry name" value="Homeodomain-like"/>
    <property type="match status" value="1"/>
</dbReference>
<keyword evidence="1" id="KW-0805">Transcription regulation</keyword>
<feature type="region of interest" description="Disordered" evidence="5">
    <location>
        <begin position="88"/>
        <end position="123"/>
    </location>
</feature>
<name>A0A2K3UVV1_9DEIO</name>
<gene>
    <name evidence="7" type="ORF">CVO96_04170</name>
</gene>
<evidence type="ECO:0000256" key="4">
    <source>
        <dbReference type="PROSITE-ProRule" id="PRU00335"/>
    </source>
</evidence>
<evidence type="ECO:0000259" key="6">
    <source>
        <dbReference type="PROSITE" id="PS50977"/>
    </source>
</evidence>
<dbReference type="GO" id="GO:0000976">
    <property type="term" value="F:transcription cis-regulatory region binding"/>
    <property type="evidence" value="ECO:0007669"/>
    <property type="project" value="TreeGrafter"/>
</dbReference>
<dbReference type="Pfam" id="PF00440">
    <property type="entry name" value="TetR_N"/>
    <property type="match status" value="1"/>
</dbReference>
<reference evidence="7 8" key="1">
    <citation type="submission" date="2018-01" db="EMBL/GenBank/DDBJ databases">
        <title>Deinococcus koreensis sp. nov., a radiation-resistant bacterium isolated from river water.</title>
        <authorList>
            <person name="Choi A."/>
        </authorList>
    </citation>
    <scope>NUCLEOTIDE SEQUENCE [LARGE SCALE GENOMIC DNA]</scope>
    <source>
        <strain evidence="7 8">SJW1-2</strain>
    </source>
</reference>
<dbReference type="InterPro" id="IPR050109">
    <property type="entry name" value="HTH-type_TetR-like_transc_reg"/>
</dbReference>
<protein>
    <recommendedName>
        <fullName evidence="6">HTH tetR-type domain-containing protein</fullName>
    </recommendedName>
</protein>
<sequence>MAKVKVAGITGGSLLRAYRSVPAVLPCTCQTIAPTCAAASASTSSCRPRSRRGSGGADADAMSWVIRASWKIIESAFNLISLRSQTASGATMRPRARTGRHQESVMTSSPRRGRPRKTETPADLAARARRAAAELLGEQGYTATRMVDVARRIGVTPAALYHHYASKEALLVALVEETLSGEYAELQALPISDAPTTLLRLLERQLQRGAARHTALREALRYLPPTAQAQVADFFIQHLYRFVHDTLQRGVQEGTLRSHHTEMAAWSFLSLVGGIGDLPPEVQGAPQATLELFLNGVAPR</sequence>
<organism evidence="7 8">
    <name type="scientific">Deinococcus koreensis</name>
    <dbReference type="NCBI Taxonomy" id="2054903"/>
    <lineage>
        <taxon>Bacteria</taxon>
        <taxon>Thermotogati</taxon>
        <taxon>Deinococcota</taxon>
        <taxon>Deinococci</taxon>
        <taxon>Deinococcales</taxon>
        <taxon>Deinococcaceae</taxon>
        <taxon>Deinococcus</taxon>
    </lineage>
</organism>
<dbReference type="InterPro" id="IPR001647">
    <property type="entry name" value="HTH_TetR"/>
</dbReference>
<proteinExistence type="predicted"/>
<dbReference type="AlphaFoldDB" id="A0A2K3UVV1"/>
<evidence type="ECO:0000313" key="8">
    <source>
        <dbReference type="Proteomes" id="UP000236379"/>
    </source>
</evidence>
<comment type="caution">
    <text evidence="7">The sequence shown here is derived from an EMBL/GenBank/DDBJ whole genome shotgun (WGS) entry which is preliminary data.</text>
</comment>
<dbReference type="OrthoDB" id="1669699at2"/>
<feature type="domain" description="HTH tetR-type" evidence="6">
    <location>
        <begin position="122"/>
        <end position="182"/>
    </location>
</feature>